<evidence type="ECO:0000313" key="1">
    <source>
        <dbReference type="EMBL" id="KAJ1718305.1"/>
    </source>
</evidence>
<sequence>MNPESIEHLELTRFPASHSWLAFSSGSNGSAIKFPELRCLDVHYSTPCTTDPDDDEYSDGRSLALQFPALEDLAVSCPGSTCPLLEN</sequence>
<protein>
    <submittedName>
        <fullName evidence="1">Uncharacterized protein</fullName>
    </submittedName>
</protein>
<accession>A0A9W7XUE3</accession>
<comment type="caution">
    <text evidence="1">The sequence shown here is derived from an EMBL/GenBank/DDBJ whole genome shotgun (WGS) entry which is preliminary data.</text>
</comment>
<proteinExistence type="predicted"/>
<gene>
    <name evidence="1" type="ORF">LPJ61_006704</name>
</gene>
<reference evidence="1" key="1">
    <citation type="submission" date="2022-07" db="EMBL/GenBank/DDBJ databases">
        <title>Phylogenomic reconstructions and comparative analyses of Kickxellomycotina fungi.</title>
        <authorList>
            <person name="Reynolds N.K."/>
            <person name="Stajich J.E."/>
            <person name="Barry K."/>
            <person name="Grigoriev I.V."/>
            <person name="Crous P."/>
            <person name="Smith M.E."/>
        </authorList>
    </citation>
    <scope>NUCLEOTIDE SEQUENCE</scope>
    <source>
        <strain evidence="1">BCRC 34381</strain>
    </source>
</reference>
<feature type="non-terminal residue" evidence="1">
    <location>
        <position position="87"/>
    </location>
</feature>
<dbReference type="EMBL" id="JANBOI010003575">
    <property type="protein sequence ID" value="KAJ1718305.1"/>
    <property type="molecule type" value="Genomic_DNA"/>
</dbReference>
<organism evidence="1 2">
    <name type="scientific">Coemansia biformis</name>
    <dbReference type="NCBI Taxonomy" id="1286918"/>
    <lineage>
        <taxon>Eukaryota</taxon>
        <taxon>Fungi</taxon>
        <taxon>Fungi incertae sedis</taxon>
        <taxon>Zoopagomycota</taxon>
        <taxon>Kickxellomycotina</taxon>
        <taxon>Kickxellomycetes</taxon>
        <taxon>Kickxellales</taxon>
        <taxon>Kickxellaceae</taxon>
        <taxon>Coemansia</taxon>
    </lineage>
</organism>
<dbReference type="AlphaFoldDB" id="A0A9W7XUE3"/>
<keyword evidence="2" id="KW-1185">Reference proteome</keyword>
<name>A0A9W7XUE3_9FUNG</name>
<dbReference type="Proteomes" id="UP001143981">
    <property type="component" value="Unassembled WGS sequence"/>
</dbReference>
<evidence type="ECO:0000313" key="2">
    <source>
        <dbReference type="Proteomes" id="UP001143981"/>
    </source>
</evidence>